<dbReference type="STRING" id="406100.SAMN04488052_10523"/>
<accession>A0A1H8TXX5</accession>
<dbReference type="InterPro" id="IPR018389">
    <property type="entry name" value="DctP_fam"/>
</dbReference>
<keyword evidence="3" id="KW-0479">Metal-binding</keyword>
<evidence type="ECO:0000256" key="1">
    <source>
        <dbReference type="ARBA" id="ARBA00022729"/>
    </source>
</evidence>
<evidence type="ECO:0000313" key="4">
    <source>
        <dbReference type="EMBL" id="SEO95882.1"/>
    </source>
</evidence>
<dbReference type="GO" id="GO:0055085">
    <property type="term" value="P:transmembrane transport"/>
    <property type="evidence" value="ECO:0007669"/>
    <property type="project" value="InterPro"/>
</dbReference>
<dbReference type="Gene3D" id="3.40.190.170">
    <property type="entry name" value="Bacterial extracellular solute-binding protein, family 7"/>
    <property type="match status" value="1"/>
</dbReference>
<feature type="binding site" evidence="3">
    <location>
        <position position="222"/>
    </location>
    <ligand>
        <name>Na(+)</name>
        <dbReference type="ChEBI" id="CHEBI:29101"/>
    </ligand>
</feature>
<dbReference type="EMBL" id="FOEG01000005">
    <property type="protein sequence ID" value="SEO95882.1"/>
    <property type="molecule type" value="Genomic_DNA"/>
</dbReference>
<dbReference type="Proteomes" id="UP000199657">
    <property type="component" value="Unassembled WGS sequence"/>
</dbReference>
<dbReference type="InterPro" id="IPR026289">
    <property type="entry name" value="SBP_TakP-like"/>
</dbReference>
<feature type="binding site" evidence="3">
    <location>
        <position position="221"/>
    </location>
    <ligand>
        <name>substrate</name>
    </ligand>
</feature>
<dbReference type="PANTHER" id="PTHR33376:SF5">
    <property type="entry name" value="EXTRACYTOPLASMIC SOLUTE RECEPTOR PROTEIN"/>
    <property type="match status" value="1"/>
</dbReference>
<keyword evidence="1" id="KW-0732">Signal</keyword>
<dbReference type="PROSITE" id="PS51318">
    <property type="entry name" value="TAT"/>
    <property type="match status" value="1"/>
</dbReference>
<evidence type="ECO:0000256" key="2">
    <source>
        <dbReference type="PIRSR" id="PIRSR039026-1"/>
    </source>
</evidence>
<dbReference type="OrthoDB" id="9769667at2"/>
<keyword evidence="5" id="KW-1185">Reference proteome</keyword>
<feature type="binding site" evidence="2">
    <location>
        <position position="184"/>
    </location>
    <ligand>
        <name>substrate</name>
    </ligand>
</feature>
<evidence type="ECO:0000313" key="5">
    <source>
        <dbReference type="Proteomes" id="UP000199657"/>
    </source>
</evidence>
<sequence>MGISRRKLLKLGGAAAAATAGTIGAPAIIKARETFNWRMTTSWPAGLPFYQTGPGSATDFARRVEAMSDGRIQIRVYAADELVPAFEGFDAVSSGGQVQLNHACSYYWAGESFAAQYFTTVPFGMTFQGFNAWLTEGGGYELWKEVYEPFNLVPLAVGCTGVQPVGWFREPVESLSDFDGLSIRMPGLAGDVYDAIGANAQLLPGGEIFAALERGAIDAAEWVGPYLDRELGLHNAASYYYSSGWHEPSTTTEVIINKDDYESLPDDLKAILHNAAAACNITSHAWLEARNGDALDDLTDNHGVTFDTLPEDVIEALFEATRDIMSTEADRDPLVKKVNDSFWAFKKKHDRWQENSETIFQTQIRDKGRRMLD</sequence>
<dbReference type="InterPro" id="IPR006311">
    <property type="entry name" value="TAT_signal"/>
</dbReference>
<feature type="binding site" evidence="3">
    <location>
        <position position="247"/>
    </location>
    <ligand>
        <name>substrate</name>
    </ligand>
</feature>
<name>A0A1H8TXX5_9GAMM</name>
<dbReference type="Pfam" id="PF03480">
    <property type="entry name" value="DctP"/>
    <property type="match status" value="1"/>
</dbReference>
<dbReference type="PANTHER" id="PTHR33376">
    <property type="match status" value="1"/>
</dbReference>
<organism evidence="4 5">
    <name type="scientific">Aquisalimonas asiatica</name>
    <dbReference type="NCBI Taxonomy" id="406100"/>
    <lineage>
        <taxon>Bacteria</taxon>
        <taxon>Pseudomonadati</taxon>
        <taxon>Pseudomonadota</taxon>
        <taxon>Gammaproteobacteria</taxon>
        <taxon>Chromatiales</taxon>
        <taxon>Ectothiorhodospiraceae</taxon>
        <taxon>Aquisalimonas</taxon>
    </lineage>
</organism>
<dbReference type="Gene3D" id="3.40.190.10">
    <property type="entry name" value="Periplasmic binding protein-like II"/>
    <property type="match status" value="1"/>
</dbReference>
<dbReference type="PIRSF" id="PIRSF039026">
    <property type="entry name" value="SiaP"/>
    <property type="match status" value="1"/>
</dbReference>
<dbReference type="AlphaFoldDB" id="A0A1H8TXX5"/>
<evidence type="ECO:0000256" key="3">
    <source>
        <dbReference type="PIRSR" id="PIRSR039026-2"/>
    </source>
</evidence>
<dbReference type="GO" id="GO:0046872">
    <property type="term" value="F:metal ion binding"/>
    <property type="evidence" value="ECO:0007669"/>
    <property type="project" value="UniProtKB-KW"/>
</dbReference>
<protein>
    <submittedName>
        <fullName evidence="4">TRAP-type mannitol/chloroaromatic compound transport system, substrate-binding protein</fullName>
    </submittedName>
</protein>
<dbReference type="RefSeq" id="WP_091644174.1">
    <property type="nucleotide sequence ID" value="NZ_FOEG01000005.1"/>
</dbReference>
<dbReference type="GO" id="GO:0031317">
    <property type="term" value="C:tripartite ATP-independent periplasmic transporter complex"/>
    <property type="evidence" value="ECO:0007669"/>
    <property type="project" value="InterPro"/>
</dbReference>
<gene>
    <name evidence="4" type="ORF">SAMN04488052_10523</name>
</gene>
<dbReference type="CDD" id="cd13604">
    <property type="entry name" value="PBP2_TRAP_ketoacid_lactate_like"/>
    <property type="match status" value="1"/>
</dbReference>
<feature type="binding site" evidence="2">
    <location>
        <position position="163"/>
    </location>
    <ligand>
        <name>substrate</name>
    </ligand>
</feature>
<reference evidence="4 5" key="1">
    <citation type="submission" date="2016-10" db="EMBL/GenBank/DDBJ databases">
        <authorList>
            <person name="de Groot N.N."/>
        </authorList>
    </citation>
    <scope>NUCLEOTIDE SEQUENCE [LARGE SCALE GENOMIC DNA]</scope>
    <source>
        <strain evidence="4 5">CGMCC 1.6291</strain>
    </source>
</reference>
<dbReference type="InterPro" id="IPR038404">
    <property type="entry name" value="TRAP_DctP_sf"/>
</dbReference>
<proteinExistence type="predicted"/>